<organism evidence="1 2">
    <name type="scientific">Pollutimonas thiosulfatoxidans</name>
    <dbReference type="NCBI Taxonomy" id="2028345"/>
    <lineage>
        <taxon>Bacteria</taxon>
        <taxon>Pseudomonadati</taxon>
        <taxon>Pseudomonadota</taxon>
        <taxon>Betaproteobacteria</taxon>
        <taxon>Burkholderiales</taxon>
        <taxon>Alcaligenaceae</taxon>
        <taxon>Pollutimonas</taxon>
    </lineage>
</organism>
<dbReference type="OrthoDB" id="5526466at2"/>
<evidence type="ECO:0008006" key="3">
    <source>
        <dbReference type="Google" id="ProtNLM"/>
    </source>
</evidence>
<dbReference type="Proteomes" id="UP000283474">
    <property type="component" value="Chromosome"/>
</dbReference>
<dbReference type="AlphaFoldDB" id="A0A410G9S1"/>
<dbReference type="Gene3D" id="2.60.120.1140">
    <property type="entry name" value="Protein of unknown function DUF192"/>
    <property type="match status" value="1"/>
</dbReference>
<name>A0A410G9S1_9BURK</name>
<gene>
    <name evidence="1" type="ORF">CKA81_03815</name>
</gene>
<dbReference type="Pfam" id="PF02643">
    <property type="entry name" value="DUF192"/>
    <property type="match status" value="1"/>
</dbReference>
<dbReference type="EMBL" id="CP022987">
    <property type="protein sequence ID" value="QAA93064.1"/>
    <property type="molecule type" value="Genomic_DNA"/>
</dbReference>
<dbReference type="PANTHER" id="PTHR37953:SF1">
    <property type="entry name" value="UPF0127 PROTEIN MJ1496"/>
    <property type="match status" value="1"/>
</dbReference>
<sequence>MHKFYRAAGLSSPAFFWAGLLLVAATGWARPVLAQAMLLPTTQLTIGPHKVWVEIAATEASRSYGLMNRASLPPNHGMLFVFDTDQDSCFWMKNTPLPLTIAFINAQGDILNMADMQPHTTDTHCPAAPVRYALEMAQGWFATHGIRPRTTVYGLPGAQ</sequence>
<proteinExistence type="predicted"/>
<reference evidence="1 2" key="1">
    <citation type="submission" date="2017-08" db="EMBL/GenBank/DDBJ databases">
        <authorList>
            <person name="Park S.-J."/>
            <person name="Kim H."/>
        </authorList>
    </citation>
    <scope>NUCLEOTIDE SEQUENCE [LARGE SCALE GENOMIC DNA]</scope>
    <source>
        <strain evidence="2">ye3</strain>
    </source>
</reference>
<keyword evidence="2" id="KW-1185">Reference proteome</keyword>
<dbReference type="InterPro" id="IPR038695">
    <property type="entry name" value="Saro_0823-like_sf"/>
</dbReference>
<evidence type="ECO:0000313" key="2">
    <source>
        <dbReference type="Proteomes" id="UP000283474"/>
    </source>
</evidence>
<evidence type="ECO:0000313" key="1">
    <source>
        <dbReference type="EMBL" id="QAA93064.1"/>
    </source>
</evidence>
<protein>
    <recommendedName>
        <fullName evidence="3">DUF192 domain-containing protein</fullName>
    </recommendedName>
</protein>
<dbReference type="InterPro" id="IPR003795">
    <property type="entry name" value="DUF192"/>
</dbReference>
<dbReference type="KEGG" id="pus:CKA81_03815"/>
<dbReference type="PANTHER" id="PTHR37953">
    <property type="entry name" value="UPF0127 PROTEIN MJ1496"/>
    <property type="match status" value="1"/>
</dbReference>
<accession>A0A410G9S1</accession>